<dbReference type="SUPFAM" id="SSF54373">
    <property type="entry name" value="FAD-linked reductases, C-terminal domain"/>
    <property type="match status" value="1"/>
</dbReference>
<dbReference type="GO" id="GO:0005737">
    <property type="term" value="C:cytoplasm"/>
    <property type="evidence" value="ECO:0007669"/>
    <property type="project" value="TreeGrafter"/>
</dbReference>
<dbReference type="PANTHER" id="PTHR13847">
    <property type="entry name" value="SARCOSINE DEHYDROGENASE-RELATED"/>
    <property type="match status" value="1"/>
</dbReference>
<proteinExistence type="predicted"/>
<evidence type="ECO:0000259" key="2">
    <source>
        <dbReference type="Pfam" id="PF01266"/>
    </source>
</evidence>
<dbReference type="RefSeq" id="WP_166851391.1">
    <property type="nucleotide sequence ID" value="NZ_JAAONY010000001.1"/>
</dbReference>
<dbReference type="EC" id="1.4.99.-" evidence="3"/>
<comment type="caution">
    <text evidence="3">The sequence shown here is derived from an EMBL/GenBank/DDBJ whole genome shotgun (WGS) entry which is preliminary data.</text>
</comment>
<gene>
    <name evidence="3" type="ORF">HNR48_000674</name>
</gene>
<feature type="domain" description="FAD dependent oxidoreductase" evidence="2">
    <location>
        <begin position="6"/>
        <end position="407"/>
    </location>
</feature>
<dbReference type="Gene3D" id="3.30.9.10">
    <property type="entry name" value="D-Amino Acid Oxidase, subunit A, domain 2"/>
    <property type="match status" value="1"/>
</dbReference>
<dbReference type="InterPro" id="IPR006076">
    <property type="entry name" value="FAD-dep_OxRdtase"/>
</dbReference>
<dbReference type="Gene3D" id="3.50.50.60">
    <property type="entry name" value="FAD/NAD(P)-binding domain"/>
    <property type="match status" value="2"/>
</dbReference>
<evidence type="ECO:0000313" key="3">
    <source>
        <dbReference type="EMBL" id="MBB6520396.1"/>
    </source>
</evidence>
<keyword evidence="4" id="KW-1185">Reference proteome</keyword>
<dbReference type="Pfam" id="PF01266">
    <property type="entry name" value="DAO"/>
    <property type="match status" value="1"/>
</dbReference>
<sequence length="427" mass="47217">MAVEKVGILGAGIIGICSAIELQRRGFEVTLLDPKGLGTQASSGNAGHFASEQVFPLADPSLLPQLPKILLDPKGPFRVRPAYFLRALPWFFRFLWNMFPSRSRHNSRLIRQLNERAISSYQELLGHCELEGELHLSGSLLTFESTPESEIKKQQAAFLAEGVAVEYLTRDEALALEPALSDSVSACLYFTEVGHSSDPAVLCRKLADHFLDNGGKFYAMAASELIEFETSVKVRAIKSEQSEQEGGHKDFIFDKILVSSGAWSKPFAKQLGYKVPLDTERGYHLMVPEHKLLSRPVASAERKFIMTPMSDGLRLAGTVEFAGLDAAPDYSRADMLLPHAKALLNVEALQAFDVQAHHERWMGCRPSLPDSVPVMGKAPKHKRVYFNFGHQHLGLTWGAIAGKLLAQNMAGEDSDIELLPYSIARFN</sequence>
<name>A0A7X0MU95_9GAMM</name>
<dbReference type="InterPro" id="IPR036188">
    <property type="entry name" value="FAD/NAD-bd_sf"/>
</dbReference>
<dbReference type="Proteomes" id="UP000528457">
    <property type="component" value="Unassembled WGS sequence"/>
</dbReference>
<organism evidence="3 4">
    <name type="scientific">Pseudoteredinibacter isoporae</name>
    <dbReference type="NCBI Taxonomy" id="570281"/>
    <lineage>
        <taxon>Bacteria</taxon>
        <taxon>Pseudomonadati</taxon>
        <taxon>Pseudomonadota</taxon>
        <taxon>Gammaproteobacteria</taxon>
        <taxon>Cellvibrionales</taxon>
        <taxon>Cellvibrionaceae</taxon>
        <taxon>Pseudoteredinibacter</taxon>
    </lineage>
</organism>
<dbReference type="FunCoup" id="A0A7X0MU95">
    <property type="interactions" value="524"/>
</dbReference>
<keyword evidence="1 3" id="KW-0560">Oxidoreductase</keyword>
<protein>
    <submittedName>
        <fullName evidence="3">D-amino-acid dehydrogenase</fullName>
        <ecNumber evidence="3">1.4.99.-</ecNumber>
    </submittedName>
</protein>
<evidence type="ECO:0000313" key="4">
    <source>
        <dbReference type="Proteomes" id="UP000528457"/>
    </source>
</evidence>
<accession>A0A7X0MU95</accession>
<evidence type="ECO:0000256" key="1">
    <source>
        <dbReference type="ARBA" id="ARBA00023002"/>
    </source>
</evidence>
<reference evidence="3 4" key="1">
    <citation type="submission" date="2020-08" db="EMBL/GenBank/DDBJ databases">
        <title>Genomic Encyclopedia of Type Strains, Phase IV (KMG-IV): sequencing the most valuable type-strain genomes for metagenomic binning, comparative biology and taxonomic classification.</title>
        <authorList>
            <person name="Goeker M."/>
        </authorList>
    </citation>
    <scope>NUCLEOTIDE SEQUENCE [LARGE SCALE GENOMIC DNA]</scope>
    <source>
        <strain evidence="3 4">DSM 22368</strain>
    </source>
</reference>
<dbReference type="PANTHER" id="PTHR13847:SF289">
    <property type="entry name" value="GLYCINE OXIDASE"/>
    <property type="match status" value="1"/>
</dbReference>
<dbReference type="GO" id="GO:0016491">
    <property type="term" value="F:oxidoreductase activity"/>
    <property type="evidence" value="ECO:0007669"/>
    <property type="project" value="UniProtKB-KW"/>
</dbReference>
<dbReference type="AlphaFoldDB" id="A0A7X0MU95"/>
<dbReference type="SUPFAM" id="SSF51905">
    <property type="entry name" value="FAD/NAD(P)-binding domain"/>
    <property type="match status" value="1"/>
</dbReference>
<dbReference type="InParanoid" id="A0A7X0MU95"/>
<dbReference type="EMBL" id="JACHHT010000001">
    <property type="protein sequence ID" value="MBB6520396.1"/>
    <property type="molecule type" value="Genomic_DNA"/>
</dbReference>